<dbReference type="InterPro" id="IPR036390">
    <property type="entry name" value="WH_DNA-bd_sf"/>
</dbReference>
<evidence type="ECO:0000256" key="2">
    <source>
        <dbReference type="ARBA" id="ARBA00022491"/>
    </source>
</evidence>
<dbReference type="InterPro" id="IPR002481">
    <property type="entry name" value="FUR"/>
</dbReference>
<dbReference type="SUPFAM" id="SSF46785">
    <property type="entry name" value="Winged helix' DNA-binding domain"/>
    <property type="match status" value="1"/>
</dbReference>
<name>A0ABU5ZHF6_9BACL</name>
<dbReference type="RefSeq" id="WP_371754057.1">
    <property type="nucleotide sequence ID" value="NZ_JAYJLD010000011.1"/>
</dbReference>
<dbReference type="EMBL" id="JAYJLD010000011">
    <property type="protein sequence ID" value="MEB3101938.1"/>
    <property type="molecule type" value="Genomic_DNA"/>
</dbReference>
<evidence type="ECO:0000256" key="5">
    <source>
        <dbReference type="ARBA" id="ARBA00023125"/>
    </source>
</evidence>
<evidence type="ECO:0000256" key="6">
    <source>
        <dbReference type="ARBA" id="ARBA00023163"/>
    </source>
</evidence>
<evidence type="ECO:0000256" key="1">
    <source>
        <dbReference type="ARBA" id="ARBA00007957"/>
    </source>
</evidence>
<dbReference type="PANTHER" id="PTHR33202:SF7">
    <property type="entry name" value="FERRIC UPTAKE REGULATION PROTEIN"/>
    <property type="match status" value="1"/>
</dbReference>
<gene>
    <name evidence="7" type="ORF">VF724_09700</name>
</gene>
<keyword evidence="2" id="KW-0678">Repressor</keyword>
<evidence type="ECO:0000313" key="8">
    <source>
        <dbReference type="Proteomes" id="UP001310386"/>
    </source>
</evidence>
<proteinExistence type="inferred from homology"/>
<dbReference type="CDD" id="cd07153">
    <property type="entry name" value="Fur_like"/>
    <property type="match status" value="1"/>
</dbReference>
<protein>
    <submittedName>
        <fullName evidence="7">Fur family transcriptional regulator</fullName>
    </submittedName>
</protein>
<keyword evidence="6" id="KW-0804">Transcription</keyword>
<keyword evidence="8" id="KW-1185">Reference proteome</keyword>
<dbReference type="PANTHER" id="PTHR33202">
    <property type="entry name" value="ZINC UPTAKE REGULATION PROTEIN"/>
    <property type="match status" value="1"/>
</dbReference>
<dbReference type="Gene3D" id="3.30.1490.190">
    <property type="match status" value="1"/>
</dbReference>
<dbReference type="InterPro" id="IPR036388">
    <property type="entry name" value="WH-like_DNA-bd_sf"/>
</dbReference>
<comment type="similarity">
    <text evidence="1">Belongs to the Fur family.</text>
</comment>
<dbReference type="Pfam" id="PF01475">
    <property type="entry name" value="FUR"/>
    <property type="match status" value="1"/>
</dbReference>
<keyword evidence="4" id="KW-0805">Transcription regulation</keyword>
<comment type="caution">
    <text evidence="7">The sequence shown here is derived from an EMBL/GenBank/DDBJ whole genome shotgun (WGS) entry which is preliminary data.</text>
</comment>
<keyword evidence="3" id="KW-0862">Zinc</keyword>
<dbReference type="Proteomes" id="UP001310386">
    <property type="component" value="Unassembled WGS sequence"/>
</dbReference>
<organism evidence="7 8">
    <name type="scientific">Ferviditalea candida</name>
    <dbReference type="NCBI Taxonomy" id="3108399"/>
    <lineage>
        <taxon>Bacteria</taxon>
        <taxon>Bacillati</taxon>
        <taxon>Bacillota</taxon>
        <taxon>Bacilli</taxon>
        <taxon>Bacillales</taxon>
        <taxon>Paenibacillaceae</taxon>
        <taxon>Ferviditalea</taxon>
    </lineage>
</organism>
<dbReference type="InterPro" id="IPR043135">
    <property type="entry name" value="Fur_C"/>
</dbReference>
<accession>A0ABU5ZHF6</accession>
<dbReference type="Gene3D" id="1.10.10.10">
    <property type="entry name" value="Winged helix-like DNA-binding domain superfamily/Winged helix DNA-binding domain"/>
    <property type="match status" value="1"/>
</dbReference>
<evidence type="ECO:0000256" key="3">
    <source>
        <dbReference type="ARBA" id="ARBA00022833"/>
    </source>
</evidence>
<evidence type="ECO:0000313" key="7">
    <source>
        <dbReference type="EMBL" id="MEB3101938.1"/>
    </source>
</evidence>
<sequence>MAATLKEALEVVKQNGLKMSVQRKMILEYLYSHKNTHPSAEEIFSEISKKLNILSPATVYNNLKHLKQYGLVKEVYYQGGATRYDNNLEKHHHLICTHCGKIIDFYYSEPMKLQEVIQNEMFSADEAYIEIRGKCQQCASRDGAEN</sequence>
<keyword evidence="5" id="KW-0238">DNA-binding</keyword>
<reference evidence="7" key="1">
    <citation type="submission" date="2023-12" db="EMBL/GenBank/DDBJ databases">
        <title>Fervidustalea candida gen. nov., sp. nov., a novel member of the family Paenibacillaceae isolated from a geothermal area.</title>
        <authorList>
            <person name="Li W.-J."/>
            <person name="Jiao J.-Y."/>
            <person name="Chen Y."/>
        </authorList>
    </citation>
    <scope>NUCLEOTIDE SEQUENCE</scope>
    <source>
        <strain evidence="7">SYSU GA230002</strain>
    </source>
</reference>
<evidence type="ECO:0000256" key="4">
    <source>
        <dbReference type="ARBA" id="ARBA00023015"/>
    </source>
</evidence>